<feature type="transmembrane region" description="Helical" evidence="6">
    <location>
        <begin position="234"/>
        <end position="255"/>
    </location>
</feature>
<dbReference type="PANTHER" id="PTHR11662:SF399">
    <property type="entry name" value="FI19708P1-RELATED"/>
    <property type="match status" value="1"/>
</dbReference>
<dbReference type="InterPro" id="IPR020846">
    <property type="entry name" value="MFS_dom"/>
</dbReference>
<dbReference type="PANTHER" id="PTHR11662">
    <property type="entry name" value="SOLUTE CARRIER FAMILY 17"/>
    <property type="match status" value="1"/>
</dbReference>
<evidence type="ECO:0000313" key="8">
    <source>
        <dbReference type="EMBL" id="GBN76280.1"/>
    </source>
</evidence>
<keyword evidence="2 6" id="KW-0812">Transmembrane</keyword>
<dbReference type="Pfam" id="PF07690">
    <property type="entry name" value="MFS_1"/>
    <property type="match status" value="1"/>
</dbReference>
<organism evidence="8 9">
    <name type="scientific">Araneus ventricosus</name>
    <name type="common">Orbweaver spider</name>
    <name type="synonym">Epeira ventricosa</name>
    <dbReference type="NCBI Taxonomy" id="182803"/>
    <lineage>
        <taxon>Eukaryota</taxon>
        <taxon>Metazoa</taxon>
        <taxon>Ecdysozoa</taxon>
        <taxon>Arthropoda</taxon>
        <taxon>Chelicerata</taxon>
        <taxon>Arachnida</taxon>
        <taxon>Araneae</taxon>
        <taxon>Araneomorphae</taxon>
        <taxon>Entelegynae</taxon>
        <taxon>Araneoidea</taxon>
        <taxon>Araneidae</taxon>
        <taxon>Araneus</taxon>
    </lineage>
</organism>
<dbReference type="InterPro" id="IPR036259">
    <property type="entry name" value="MFS_trans_sf"/>
</dbReference>
<evidence type="ECO:0000256" key="3">
    <source>
        <dbReference type="ARBA" id="ARBA00022989"/>
    </source>
</evidence>
<comment type="subcellular location">
    <subcellularLocation>
        <location evidence="1">Membrane</location>
        <topology evidence="1">Multi-pass membrane protein</topology>
    </subcellularLocation>
</comment>
<evidence type="ECO:0000313" key="9">
    <source>
        <dbReference type="Proteomes" id="UP000499080"/>
    </source>
</evidence>
<sequence length="339" mass="37450">MVKHRQTNETSTWNASEISCPLPSAPSNSVIKSNFQGEFDWSPELQGYILGAGFISHTIGQIPSGRLADAIGSKSLLVFSNAMAGILTLISPFAARWHVYALIAVQFLRGASQGCGTPAVYKMMSNWIPRTERGTLSTLVVCGYSVGMAVTGIVTGWLCDIPGIGWPSAFYIWGTICFVISVAFLVVYYETPTEHPWITDEELKYIIDGLETKVSKKQPPTPWKKMLTSVPCCAYFYGIAGHSYGLIHFVTVQPTFMGTVLHYSMAEETLSEWRIVFWINLAVVGSSGLVYVLFGSAEVQPWNYPEGGHSEEVATKKTEHEDQTIKSIRSQPIEIEEEL</sequence>
<keyword evidence="9" id="KW-1185">Reference proteome</keyword>
<comment type="caution">
    <text evidence="8">The sequence shown here is derived from an EMBL/GenBank/DDBJ whole genome shotgun (WGS) entry which is preliminary data.</text>
</comment>
<dbReference type="PROSITE" id="PS50850">
    <property type="entry name" value="MFS"/>
    <property type="match status" value="1"/>
</dbReference>
<evidence type="ECO:0000256" key="4">
    <source>
        <dbReference type="ARBA" id="ARBA00023136"/>
    </source>
</evidence>
<keyword evidence="3 6" id="KW-1133">Transmembrane helix</keyword>
<evidence type="ECO:0000256" key="2">
    <source>
        <dbReference type="ARBA" id="ARBA00022692"/>
    </source>
</evidence>
<dbReference type="OrthoDB" id="2985014at2759"/>
<evidence type="ECO:0000256" key="1">
    <source>
        <dbReference type="ARBA" id="ARBA00004141"/>
    </source>
</evidence>
<dbReference type="InterPro" id="IPR050382">
    <property type="entry name" value="MFS_Na/Anion_cotransporter"/>
</dbReference>
<dbReference type="GO" id="GO:0016020">
    <property type="term" value="C:membrane"/>
    <property type="evidence" value="ECO:0007669"/>
    <property type="project" value="UniProtKB-SubCell"/>
</dbReference>
<dbReference type="GO" id="GO:0006820">
    <property type="term" value="P:monoatomic anion transport"/>
    <property type="evidence" value="ECO:0007669"/>
    <property type="project" value="TreeGrafter"/>
</dbReference>
<dbReference type="Proteomes" id="UP000499080">
    <property type="component" value="Unassembled WGS sequence"/>
</dbReference>
<dbReference type="SUPFAM" id="SSF103473">
    <property type="entry name" value="MFS general substrate transporter"/>
    <property type="match status" value="1"/>
</dbReference>
<accession>A0A4Y2RLI2</accession>
<dbReference type="AlphaFoldDB" id="A0A4Y2RLI2"/>
<reference evidence="8 9" key="1">
    <citation type="journal article" date="2019" name="Sci. Rep.">
        <title>Orb-weaving spider Araneus ventricosus genome elucidates the spidroin gene catalogue.</title>
        <authorList>
            <person name="Kono N."/>
            <person name="Nakamura H."/>
            <person name="Ohtoshi R."/>
            <person name="Moran D.A.P."/>
            <person name="Shinohara A."/>
            <person name="Yoshida Y."/>
            <person name="Fujiwara M."/>
            <person name="Mori M."/>
            <person name="Tomita M."/>
            <person name="Arakawa K."/>
        </authorList>
    </citation>
    <scope>NUCLEOTIDE SEQUENCE [LARGE SCALE GENOMIC DNA]</scope>
</reference>
<protein>
    <submittedName>
        <fullName evidence="8">Inorganic phosphate cotransporter</fullName>
    </submittedName>
</protein>
<proteinExistence type="predicted"/>
<dbReference type="Gene3D" id="1.20.1250.20">
    <property type="entry name" value="MFS general substrate transporter like domains"/>
    <property type="match status" value="1"/>
</dbReference>
<dbReference type="EMBL" id="BGPR01017479">
    <property type="protein sequence ID" value="GBN76280.1"/>
    <property type="molecule type" value="Genomic_DNA"/>
</dbReference>
<name>A0A4Y2RLI2_ARAVE</name>
<feature type="domain" description="Major facilitator superfamily (MFS) profile" evidence="7">
    <location>
        <begin position="1"/>
        <end position="339"/>
    </location>
</feature>
<evidence type="ECO:0000256" key="6">
    <source>
        <dbReference type="SAM" id="Phobius"/>
    </source>
</evidence>
<feature type="transmembrane region" description="Helical" evidence="6">
    <location>
        <begin position="76"/>
        <end position="94"/>
    </location>
</feature>
<gene>
    <name evidence="8" type="primary">Picot_22</name>
    <name evidence="8" type="ORF">AVEN_79081_1</name>
</gene>
<feature type="transmembrane region" description="Helical" evidence="6">
    <location>
        <begin position="100"/>
        <end position="124"/>
    </location>
</feature>
<evidence type="ECO:0000259" key="7">
    <source>
        <dbReference type="PROSITE" id="PS50850"/>
    </source>
</evidence>
<evidence type="ECO:0000256" key="5">
    <source>
        <dbReference type="SAM" id="MobiDB-lite"/>
    </source>
</evidence>
<feature type="transmembrane region" description="Helical" evidence="6">
    <location>
        <begin position="136"/>
        <end position="158"/>
    </location>
</feature>
<feature type="compositionally biased region" description="Basic and acidic residues" evidence="5">
    <location>
        <begin position="308"/>
        <end position="324"/>
    </location>
</feature>
<feature type="transmembrane region" description="Helical" evidence="6">
    <location>
        <begin position="170"/>
        <end position="189"/>
    </location>
</feature>
<feature type="transmembrane region" description="Helical" evidence="6">
    <location>
        <begin position="275"/>
        <end position="294"/>
    </location>
</feature>
<dbReference type="GO" id="GO:0022857">
    <property type="term" value="F:transmembrane transporter activity"/>
    <property type="evidence" value="ECO:0007669"/>
    <property type="project" value="InterPro"/>
</dbReference>
<feature type="region of interest" description="Disordered" evidence="5">
    <location>
        <begin position="305"/>
        <end position="327"/>
    </location>
</feature>
<keyword evidence="4 6" id="KW-0472">Membrane</keyword>
<dbReference type="InterPro" id="IPR011701">
    <property type="entry name" value="MFS"/>
</dbReference>